<sequence length="95" mass="10677">MSLQLCCSSLIYSEKNPEDSGHNLWWDDLLIIVVLLFEYGLSTTILWATVAFHFGRNVEGATESQVIGFLKSLMTVQMTYHCAQAAVKSSLLMPY</sequence>
<protein>
    <recommendedName>
        <fullName evidence="2">Rhodopsin domain-containing protein</fullName>
    </recommendedName>
</protein>
<dbReference type="AlphaFoldDB" id="A0A5M8PNT4"/>
<keyword evidence="1" id="KW-0812">Transmembrane</keyword>
<dbReference type="InterPro" id="IPR049326">
    <property type="entry name" value="Rhodopsin_dom_fungi"/>
</dbReference>
<dbReference type="Pfam" id="PF20684">
    <property type="entry name" value="Fung_rhodopsin"/>
    <property type="match status" value="1"/>
</dbReference>
<feature type="transmembrane region" description="Helical" evidence="1">
    <location>
        <begin position="29"/>
        <end position="54"/>
    </location>
</feature>
<organism evidence="3 4">
    <name type="scientific">Lasallia pustulata</name>
    <dbReference type="NCBI Taxonomy" id="136370"/>
    <lineage>
        <taxon>Eukaryota</taxon>
        <taxon>Fungi</taxon>
        <taxon>Dikarya</taxon>
        <taxon>Ascomycota</taxon>
        <taxon>Pezizomycotina</taxon>
        <taxon>Lecanoromycetes</taxon>
        <taxon>OSLEUM clade</taxon>
        <taxon>Umbilicariomycetidae</taxon>
        <taxon>Umbilicariales</taxon>
        <taxon>Umbilicariaceae</taxon>
        <taxon>Lasallia</taxon>
    </lineage>
</organism>
<evidence type="ECO:0000313" key="3">
    <source>
        <dbReference type="EMBL" id="KAA6410576.1"/>
    </source>
</evidence>
<comment type="caution">
    <text evidence="3">The sequence shown here is derived from an EMBL/GenBank/DDBJ whole genome shotgun (WGS) entry which is preliminary data.</text>
</comment>
<dbReference type="EMBL" id="VXIT01000009">
    <property type="protein sequence ID" value="KAA6410576.1"/>
    <property type="molecule type" value="Genomic_DNA"/>
</dbReference>
<feature type="domain" description="Rhodopsin" evidence="2">
    <location>
        <begin position="22"/>
        <end position="95"/>
    </location>
</feature>
<evidence type="ECO:0000313" key="4">
    <source>
        <dbReference type="Proteomes" id="UP000324767"/>
    </source>
</evidence>
<keyword evidence="1" id="KW-1133">Transmembrane helix</keyword>
<proteinExistence type="predicted"/>
<dbReference type="OrthoDB" id="5417844at2759"/>
<reference evidence="3 4" key="1">
    <citation type="submission" date="2019-09" db="EMBL/GenBank/DDBJ databases">
        <title>The hologenome of the rock-dwelling lichen Lasallia pustulata.</title>
        <authorList>
            <person name="Greshake Tzovaras B."/>
            <person name="Segers F."/>
            <person name="Bicker A."/>
            <person name="Dal Grande F."/>
            <person name="Otte J."/>
            <person name="Hankeln T."/>
            <person name="Schmitt I."/>
            <person name="Ebersberger I."/>
        </authorList>
    </citation>
    <scope>NUCLEOTIDE SEQUENCE [LARGE SCALE GENOMIC DNA]</scope>
    <source>
        <strain evidence="3">A1-1</strain>
    </source>
</reference>
<evidence type="ECO:0000256" key="1">
    <source>
        <dbReference type="SAM" id="Phobius"/>
    </source>
</evidence>
<accession>A0A5M8PNT4</accession>
<evidence type="ECO:0000259" key="2">
    <source>
        <dbReference type="Pfam" id="PF20684"/>
    </source>
</evidence>
<keyword evidence="1" id="KW-0472">Membrane</keyword>
<name>A0A5M8PNT4_9LECA</name>
<gene>
    <name evidence="3" type="ORF">FRX48_05998</name>
</gene>
<dbReference type="Proteomes" id="UP000324767">
    <property type="component" value="Unassembled WGS sequence"/>
</dbReference>